<protein>
    <submittedName>
        <fullName evidence="3">MarR family transcriptional regulator</fullName>
    </submittedName>
</protein>
<dbReference type="InterPro" id="IPR000835">
    <property type="entry name" value="HTH_MarR-typ"/>
</dbReference>
<dbReference type="GO" id="GO:0003677">
    <property type="term" value="F:DNA binding"/>
    <property type="evidence" value="ECO:0007669"/>
    <property type="project" value="UniProtKB-KW"/>
</dbReference>
<dbReference type="InterPro" id="IPR036388">
    <property type="entry name" value="WH-like_DNA-bd_sf"/>
</dbReference>
<dbReference type="GO" id="GO:0006950">
    <property type="term" value="P:response to stress"/>
    <property type="evidence" value="ECO:0007669"/>
    <property type="project" value="TreeGrafter"/>
</dbReference>
<reference evidence="3 4" key="1">
    <citation type="submission" date="2019-01" db="EMBL/GenBank/DDBJ databases">
        <title>Weissella sp. nov., a novel lactic acid bacterium isolated from animal feces.</title>
        <authorList>
            <person name="Wang L.-T."/>
        </authorList>
    </citation>
    <scope>NUCLEOTIDE SEQUENCE [LARGE SCALE GENOMIC DNA]</scope>
    <source>
        <strain evidence="3 4">8H-2</strain>
    </source>
</reference>
<sequence>MNFSKDVCTYFATNRLARYTEKIANRIYLPTGMAPVYSYILMTINENDDESVTLTDLSELLSYSVSTMSRFVSTLEAKGLVEKRHSGRKVSIALTSSSDDMLKMAYECYDTLFQKVDEMIGGAEERKELIELTTRIADLIELSDPTVMQ</sequence>
<keyword evidence="4" id="KW-1185">Reference proteome</keyword>
<dbReference type="PANTHER" id="PTHR33164:SF43">
    <property type="entry name" value="HTH-TYPE TRANSCRIPTIONAL REPRESSOR YETL"/>
    <property type="match status" value="1"/>
</dbReference>
<proteinExistence type="predicted"/>
<gene>
    <name evidence="3" type="ORF">ESZ50_10895</name>
</gene>
<dbReference type="OrthoDB" id="1551170at2"/>
<name>A0A6C2C2X0_9LACO</name>
<evidence type="ECO:0000259" key="2">
    <source>
        <dbReference type="SMART" id="SM00347"/>
    </source>
</evidence>
<dbReference type="InterPro" id="IPR011991">
    <property type="entry name" value="ArsR-like_HTH"/>
</dbReference>
<dbReference type="Proteomes" id="UP000371977">
    <property type="component" value="Unassembled WGS sequence"/>
</dbReference>
<dbReference type="Gene3D" id="1.10.10.10">
    <property type="entry name" value="Winged helix-like DNA-binding domain superfamily/Winged helix DNA-binding domain"/>
    <property type="match status" value="1"/>
</dbReference>
<accession>A0A6C2C2X0</accession>
<dbReference type="InterPro" id="IPR036390">
    <property type="entry name" value="WH_DNA-bd_sf"/>
</dbReference>
<comment type="caution">
    <text evidence="3">The sequence shown here is derived from an EMBL/GenBank/DDBJ whole genome shotgun (WGS) entry which is preliminary data.</text>
</comment>
<feature type="domain" description="HTH marR-type" evidence="2">
    <location>
        <begin position="26"/>
        <end position="125"/>
    </location>
</feature>
<dbReference type="SUPFAM" id="SSF46785">
    <property type="entry name" value="Winged helix' DNA-binding domain"/>
    <property type="match status" value="1"/>
</dbReference>
<keyword evidence="1" id="KW-0238">DNA-binding</keyword>
<evidence type="ECO:0000313" key="4">
    <source>
        <dbReference type="Proteomes" id="UP000371977"/>
    </source>
</evidence>
<dbReference type="InterPro" id="IPR039422">
    <property type="entry name" value="MarR/SlyA-like"/>
</dbReference>
<organism evidence="3 4">
    <name type="scientific">Weissella muntiaci</name>
    <dbReference type="NCBI Taxonomy" id="2508881"/>
    <lineage>
        <taxon>Bacteria</taxon>
        <taxon>Bacillati</taxon>
        <taxon>Bacillota</taxon>
        <taxon>Bacilli</taxon>
        <taxon>Lactobacillales</taxon>
        <taxon>Lactobacillaceae</taxon>
        <taxon>Weissella</taxon>
    </lineage>
</organism>
<evidence type="ECO:0000313" key="3">
    <source>
        <dbReference type="EMBL" id="TYC47853.1"/>
    </source>
</evidence>
<dbReference type="PANTHER" id="PTHR33164">
    <property type="entry name" value="TRANSCRIPTIONAL REGULATOR, MARR FAMILY"/>
    <property type="match status" value="1"/>
</dbReference>
<evidence type="ECO:0000256" key="1">
    <source>
        <dbReference type="ARBA" id="ARBA00023125"/>
    </source>
</evidence>
<dbReference type="SMART" id="SM00347">
    <property type="entry name" value="HTH_MARR"/>
    <property type="match status" value="1"/>
</dbReference>
<dbReference type="Pfam" id="PF12802">
    <property type="entry name" value="MarR_2"/>
    <property type="match status" value="1"/>
</dbReference>
<dbReference type="GO" id="GO:0003700">
    <property type="term" value="F:DNA-binding transcription factor activity"/>
    <property type="evidence" value="ECO:0007669"/>
    <property type="project" value="InterPro"/>
</dbReference>
<dbReference type="RefSeq" id="WP_148623905.1">
    <property type="nucleotide sequence ID" value="NZ_SDGZ01000028.1"/>
</dbReference>
<dbReference type="CDD" id="cd00090">
    <property type="entry name" value="HTH_ARSR"/>
    <property type="match status" value="1"/>
</dbReference>
<dbReference type="EMBL" id="SDGZ01000028">
    <property type="protein sequence ID" value="TYC47853.1"/>
    <property type="molecule type" value="Genomic_DNA"/>
</dbReference>
<dbReference type="AlphaFoldDB" id="A0A6C2C2X0"/>